<name>A0AAD6U6V5_9AGAR</name>
<feature type="transmembrane region" description="Helical" evidence="1">
    <location>
        <begin position="15"/>
        <end position="34"/>
    </location>
</feature>
<feature type="transmembrane region" description="Helical" evidence="1">
    <location>
        <begin position="246"/>
        <end position="266"/>
    </location>
</feature>
<feature type="transmembrane region" description="Helical" evidence="1">
    <location>
        <begin position="129"/>
        <end position="146"/>
    </location>
</feature>
<reference evidence="2" key="1">
    <citation type="submission" date="2023-03" db="EMBL/GenBank/DDBJ databases">
        <title>Massive genome expansion in bonnet fungi (Mycena s.s.) driven by repeated elements and novel gene families across ecological guilds.</title>
        <authorList>
            <consortium name="Lawrence Berkeley National Laboratory"/>
            <person name="Harder C.B."/>
            <person name="Miyauchi S."/>
            <person name="Viragh M."/>
            <person name="Kuo A."/>
            <person name="Thoen E."/>
            <person name="Andreopoulos B."/>
            <person name="Lu D."/>
            <person name="Skrede I."/>
            <person name="Drula E."/>
            <person name="Henrissat B."/>
            <person name="Morin E."/>
            <person name="Kohler A."/>
            <person name="Barry K."/>
            <person name="LaButti K."/>
            <person name="Morin E."/>
            <person name="Salamov A."/>
            <person name="Lipzen A."/>
            <person name="Mereny Z."/>
            <person name="Hegedus B."/>
            <person name="Baldrian P."/>
            <person name="Stursova M."/>
            <person name="Weitz H."/>
            <person name="Taylor A."/>
            <person name="Grigoriev I.V."/>
            <person name="Nagy L.G."/>
            <person name="Martin F."/>
            <person name="Kauserud H."/>
        </authorList>
    </citation>
    <scope>NUCLEOTIDE SEQUENCE</scope>
    <source>
        <strain evidence="2">CBHHK173m</strain>
    </source>
</reference>
<evidence type="ECO:0000256" key="1">
    <source>
        <dbReference type="SAM" id="Phobius"/>
    </source>
</evidence>
<feature type="transmembrane region" description="Helical" evidence="1">
    <location>
        <begin position="314"/>
        <end position="335"/>
    </location>
</feature>
<keyword evidence="1" id="KW-1133">Transmembrane helix</keyword>
<dbReference type="Proteomes" id="UP001222325">
    <property type="component" value="Unassembled WGS sequence"/>
</dbReference>
<sequence>MSWPLKGGVVDPESLGFPLLLVASFVLVQTLQAITQAGFKDPAHPSRHEPAPISLAALELAKCAVTFLLHRSTRAGRPAHKITVEPRYTVLSLDEALPLHARSPFDFDAELADDDLRARPPLLRPIKQLYVALAPISCLILLQHQLTLSRRVYAAPTAVDIVDALAILLVVVQTYLFNGTKTPLRHCTSAVLQIAAFTGVVTIRRVPHYSLPTYIFLLLTTSVSALVLVAIPLMYHTLRDVPFHKLNLVLFTSCIAGYTLCAILPSSYTYPTVVSPVITETGLRDFLAATSILALRGAGELLALAILRRTSAFTMAALILLVASITPALSHLVFWSAIPVLAPQYIASILAIYAAVAYLFDANGAPIDTRVPAPAVPQRRGLVRLGALFLPLLACVALNPLQPLPPHLPTQVAPGARMPHQYPPQPVNATAASACVRRPLPPSSRYERPDGARPAFGAFDDVLLIVFFSHPRYDINLDAHREVYAPYFPNILYIGPESRADRGFLHSYDVALDSYLSAEDFDADWFQMSGRMAHHMFYTAAKDHPCYAGYLWAPFDALLNVPRLMQFPQDRVWYHSPFARRFIPNPAQPAAMTPARAAASTLRPPAATIAEHTPAEYARQAAAWGADGFWWWGERHMGLEVCMAAYSHVAAPQRARFEALSGGAAHLIGGSADTMYLPGHLRTPFLDVLGTFLQTDCFLEIALPTALHLIVPEDEEIVWVDHWWKKPPPWNTTYVRDLWAEGYEVDSFHSFHWGDIQDDGFFGPNKNSVADMRALLRDSFARQRIESPLK</sequence>
<feature type="transmembrane region" description="Helical" evidence="1">
    <location>
        <begin position="152"/>
        <end position="177"/>
    </location>
</feature>
<organism evidence="2 3">
    <name type="scientific">Mycena belliarum</name>
    <dbReference type="NCBI Taxonomy" id="1033014"/>
    <lineage>
        <taxon>Eukaryota</taxon>
        <taxon>Fungi</taxon>
        <taxon>Dikarya</taxon>
        <taxon>Basidiomycota</taxon>
        <taxon>Agaricomycotina</taxon>
        <taxon>Agaricomycetes</taxon>
        <taxon>Agaricomycetidae</taxon>
        <taxon>Agaricales</taxon>
        <taxon>Marasmiineae</taxon>
        <taxon>Mycenaceae</taxon>
        <taxon>Mycena</taxon>
    </lineage>
</organism>
<protein>
    <submittedName>
        <fullName evidence="2">Uncharacterized protein</fullName>
    </submittedName>
</protein>
<keyword evidence="1" id="KW-0472">Membrane</keyword>
<feature type="transmembrane region" description="Helical" evidence="1">
    <location>
        <begin position="213"/>
        <end position="234"/>
    </location>
</feature>
<feature type="transmembrane region" description="Helical" evidence="1">
    <location>
        <begin position="286"/>
        <end position="307"/>
    </location>
</feature>
<feature type="transmembrane region" description="Helical" evidence="1">
    <location>
        <begin position="341"/>
        <end position="360"/>
    </location>
</feature>
<keyword evidence="1" id="KW-0812">Transmembrane</keyword>
<accession>A0AAD6U6V5</accession>
<comment type="caution">
    <text evidence="2">The sequence shown here is derived from an EMBL/GenBank/DDBJ whole genome shotgun (WGS) entry which is preliminary data.</text>
</comment>
<gene>
    <name evidence="2" type="ORF">B0H15DRAFT_947420</name>
</gene>
<evidence type="ECO:0000313" key="2">
    <source>
        <dbReference type="EMBL" id="KAJ7093280.1"/>
    </source>
</evidence>
<dbReference type="EMBL" id="JARJCN010000016">
    <property type="protein sequence ID" value="KAJ7093280.1"/>
    <property type="molecule type" value="Genomic_DNA"/>
</dbReference>
<evidence type="ECO:0000313" key="3">
    <source>
        <dbReference type="Proteomes" id="UP001222325"/>
    </source>
</evidence>
<keyword evidence="3" id="KW-1185">Reference proteome</keyword>
<dbReference type="AlphaFoldDB" id="A0AAD6U6V5"/>
<feature type="transmembrane region" description="Helical" evidence="1">
    <location>
        <begin position="381"/>
        <end position="401"/>
    </location>
</feature>
<proteinExistence type="predicted"/>
<feature type="transmembrane region" description="Helical" evidence="1">
    <location>
        <begin position="189"/>
        <end position="207"/>
    </location>
</feature>